<feature type="transmembrane region" description="Helical" evidence="1">
    <location>
        <begin position="12"/>
        <end position="31"/>
    </location>
</feature>
<dbReference type="Pfam" id="PF05050">
    <property type="entry name" value="Methyltransf_21"/>
    <property type="match status" value="1"/>
</dbReference>
<evidence type="ECO:0000256" key="1">
    <source>
        <dbReference type="SAM" id="Phobius"/>
    </source>
</evidence>
<dbReference type="InterPro" id="IPR053202">
    <property type="entry name" value="EGF_Rcpt_Signaling_Reg"/>
</dbReference>
<sequence length="360" mass="40119">MFAKTLRTDLKPFIAGFCTCAFLFYVVTMAFRIKPESVYSSIRNSDPIGCHADEKLSSDKFSKSPETVRDLAGKVSHHTRTVGDHAGVLSDHAVAVGDHNGTVGDHAGTVGDHAGTVGDHTGTVSDRAGTVSDRIQRVLFHGNGSYNLHSNLRNKDSFLQYGQDKYISNIFGSKRNGFFVEIGAYDGQFLSNTLLLEMKNNWTGLLIEAIPHMFSLIASVNRNCYAINCCLGYTNTSLTFTIAGMISSADAVMTAQHRNRINRERSKNDKTYNKPVTVQCYSLLDVLYVIGTKKVDYFSLDVEGAELYILESIDWNHIDIDVFTIETDQHRDKIMSFMKDHGYKWLTHLTGDDIFSKHTG</sequence>
<dbReference type="GO" id="GO:0005886">
    <property type="term" value="C:plasma membrane"/>
    <property type="evidence" value="ECO:0007669"/>
    <property type="project" value="TreeGrafter"/>
</dbReference>
<protein>
    <recommendedName>
        <fullName evidence="2">Methyltransferase FkbM domain-containing protein</fullName>
    </recommendedName>
</protein>
<reference evidence="3" key="1">
    <citation type="journal article" date="2019" name="bioRxiv">
        <title>The Genome of the Zebra Mussel, Dreissena polymorpha: A Resource for Invasive Species Research.</title>
        <authorList>
            <person name="McCartney M.A."/>
            <person name="Auch B."/>
            <person name="Kono T."/>
            <person name="Mallez S."/>
            <person name="Zhang Y."/>
            <person name="Obille A."/>
            <person name="Becker A."/>
            <person name="Abrahante J.E."/>
            <person name="Garbe J."/>
            <person name="Badalamenti J.P."/>
            <person name="Herman A."/>
            <person name="Mangelson H."/>
            <person name="Liachko I."/>
            <person name="Sullivan S."/>
            <person name="Sone E.D."/>
            <person name="Koren S."/>
            <person name="Silverstein K.A.T."/>
            <person name="Beckman K.B."/>
            <person name="Gohl D.M."/>
        </authorList>
    </citation>
    <scope>NUCLEOTIDE SEQUENCE</scope>
    <source>
        <strain evidence="3">Duluth1</strain>
        <tissue evidence="3">Whole animal</tissue>
    </source>
</reference>
<dbReference type="GO" id="GO:0005789">
    <property type="term" value="C:endoplasmic reticulum membrane"/>
    <property type="evidence" value="ECO:0007669"/>
    <property type="project" value="TreeGrafter"/>
</dbReference>
<dbReference type="Proteomes" id="UP000828390">
    <property type="component" value="Unassembled WGS sequence"/>
</dbReference>
<evidence type="ECO:0000313" key="3">
    <source>
        <dbReference type="EMBL" id="KAH3753316.1"/>
    </source>
</evidence>
<dbReference type="GO" id="GO:0005794">
    <property type="term" value="C:Golgi apparatus"/>
    <property type="evidence" value="ECO:0007669"/>
    <property type="project" value="TreeGrafter"/>
</dbReference>
<gene>
    <name evidence="3" type="ORF">DPMN_187951</name>
</gene>
<dbReference type="InterPro" id="IPR006342">
    <property type="entry name" value="FkbM_mtfrase"/>
</dbReference>
<accession>A0A9D4DR65</accession>
<dbReference type="Gene3D" id="3.40.50.150">
    <property type="entry name" value="Vaccinia Virus protein VP39"/>
    <property type="match status" value="1"/>
</dbReference>
<keyword evidence="1" id="KW-0472">Membrane</keyword>
<dbReference type="GO" id="GO:0016197">
    <property type="term" value="P:endosomal transport"/>
    <property type="evidence" value="ECO:0007669"/>
    <property type="project" value="TreeGrafter"/>
</dbReference>
<dbReference type="PANTHER" id="PTHR34009">
    <property type="entry name" value="PROTEIN STAR"/>
    <property type="match status" value="1"/>
</dbReference>
<evidence type="ECO:0000259" key="2">
    <source>
        <dbReference type="Pfam" id="PF05050"/>
    </source>
</evidence>
<dbReference type="AlphaFoldDB" id="A0A9D4DR65"/>
<keyword evidence="4" id="KW-1185">Reference proteome</keyword>
<name>A0A9D4DR65_DREPO</name>
<dbReference type="PANTHER" id="PTHR34009:SF2">
    <property type="entry name" value="PROTEIN STAR"/>
    <property type="match status" value="1"/>
</dbReference>
<dbReference type="GO" id="GO:0031902">
    <property type="term" value="C:late endosome membrane"/>
    <property type="evidence" value="ECO:0007669"/>
    <property type="project" value="TreeGrafter"/>
</dbReference>
<dbReference type="EMBL" id="JAIWYP010000010">
    <property type="protein sequence ID" value="KAH3753316.1"/>
    <property type="molecule type" value="Genomic_DNA"/>
</dbReference>
<comment type="caution">
    <text evidence="3">The sequence shown here is derived from an EMBL/GenBank/DDBJ whole genome shotgun (WGS) entry which is preliminary data.</text>
</comment>
<feature type="domain" description="Methyltransferase FkbM" evidence="2">
    <location>
        <begin position="181"/>
        <end position="344"/>
    </location>
</feature>
<dbReference type="InterPro" id="IPR029063">
    <property type="entry name" value="SAM-dependent_MTases_sf"/>
</dbReference>
<keyword evidence="1" id="KW-1133">Transmembrane helix</keyword>
<dbReference type="SUPFAM" id="SSF53335">
    <property type="entry name" value="S-adenosyl-L-methionine-dependent methyltransferases"/>
    <property type="match status" value="1"/>
</dbReference>
<organism evidence="3 4">
    <name type="scientific">Dreissena polymorpha</name>
    <name type="common">Zebra mussel</name>
    <name type="synonym">Mytilus polymorpha</name>
    <dbReference type="NCBI Taxonomy" id="45954"/>
    <lineage>
        <taxon>Eukaryota</taxon>
        <taxon>Metazoa</taxon>
        <taxon>Spiralia</taxon>
        <taxon>Lophotrochozoa</taxon>
        <taxon>Mollusca</taxon>
        <taxon>Bivalvia</taxon>
        <taxon>Autobranchia</taxon>
        <taxon>Heteroconchia</taxon>
        <taxon>Euheterodonta</taxon>
        <taxon>Imparidentia</taxon>
        <taxon>Neoheterodontei</taxon>
        <taxon>Myida</taxon>
        <taxon>Dreissenoidea</taxon>
        <taxon>Dreissenidae</taxon>
        <taxon>Dreissena</taxon>
    </lineage>
</organism>
<dbReference type="GO" id="GO:0006888">
    <property type="term" value="P:endoplasmic reticulum to Golgi vesicle-mediated transport"/>
    <property type="evidence" value="ECO:0007669"/>
    <property type="project" value="TreeGrafter"/>
</dbReference>
<evidence type="ECO:0000313" key="4">
    <source>
        <dbReference type="Proteomes" id="UP000828390"/>
    </source>
</evidence>
<keyword evidence="1" id="KW-0812">Transmembrane</keyword>
<reference evidence="3" key="2">
    <citation type="submission" date="2020-11" db="EMBL/GenBank/DDBJ databases">
        <authorList>
            <person name="McCartney M.A."/>
            <person name="Auch B."/>
            <person name="Kono T."/>
            <person name="Mallez S."/>
            <person name="Becker A."/>
            <person name="Gohl D.M."/>
            <person name="Silverstein K.A.T."/>
            <person name="Koren S."/>
            <person name="Bechman K.B."/>
            <person name="Herman A."/>
            <person name="Abrahante J.E."/>
            <person name="Garbe J."/>
        </authorList>
    </citation>
    <scope>NUCLEOTIDE SEQUENCE</scope>
    <source>
        <strain evidence="3">Duluth1</strain>
        <tissue evidence="3">Whole animal</tissue>
    </source>
</reference>
<proteinExistence type="predicted"/>